<evidence type="ECO:0000313" key="3">
    <source>
        <dbReference type="Proteomes" id="UP000027121"/>
    </source>
</evidence>
<protein>
    <recommendedName>
        <fullName evidence="4">MFS transporter permease</fullName>
    </recommendedName>
</protein>
<evidence type="ECO:0008006" key="4">
    <source>
        <dbReference type="Google" id="ProtNLM"/>
    </source>
</evidence>
<dbReference type="GeneID" id="98281195"/>
<dbReference type="Proteomes" id="UP000027121">
    <property type="component" value="Chromosome"/>
</dbReference>
<dbReference type="AlphaFoldDB" id="A0AAP0SGE4"/>
<dbReference type="KEGG" id="pdw:BV82_2720"/>
<feature type="transmembrane region" description="Helical" evidence="1">
    <location>
        <begin position="23"/>
        <end position="42"/>
    </location>
</feature>
<accession>A0AAP0SGE4</accession>
<gene>
    <name evidence="2" type="ORF">BV82_2720</name>
</gene>
<evidence type="ECO:0000313" key="2">
    <source>
        <dbReference type="EMBL" id="KDN99510.1"/>
    </source>
</evidence>
<reference evidence="2 3" key="1">
    <citation type="journal article" date="2014" name="Genome Announc.">
        <title>Genome Sequence of Pseudomonas sp. Strain P482, a Tomato Rhizosphere Isolate with Broad-Spectrum Antimicrobial Activity.</title>
        <authorList>
            <person name="Krzyzanowska D.M."/>
            <person name="Ossowicki A."/>
            <person name="Jafra S."/>
        </authorList>
    </citation>
    <scope>NUCLEOTIDE SEQUENCE [LARGE SCALE GENOMIC DNA]</scope>
    <source>
        <strain evidence="2 3">P482</strain>
    </source>
</reference>
<organism evidence="2 3">
    <name type="scientific">Pseudomonas donghuensis</name>
    <dbReference type="NCBI Taxonomy" id="1163398"/>
    <lineage>
        <taxon>Bacteria</taxon>
        <taxon>Pseudomonadati</taxon>
        <taxon>Pseudomonadota</taxon>
        <taxon>Gammaproteobacteria</taxon>
        <taxon>Pseudomonadales</taxon>
        <taxon>Pseudomonadaceae</taxon>
        <taxon>Pseudomonas</taxon>
    </lineage>
</organism>
<reference evidence="2 3" key="2">
    <citation type="journal article" date="2016" name="Front. Microbiol.">
        <title>When Genome-Based Approach Meets the 'Old but Good': Revealing Genes Involved in the Antibacterial Activity of Pseudomonas sp. P482 against Soft Rot Pathogens.</title>
        <authorList>
            <person name="Krzyzanowska D.M."/>
            <person name="Ossowicki A."/>
            <person name="Rajewska M."/>
            <person name="Maciag T."/>
            <person name="Jablonska M."/>
            <person name="Obuchowski M."/>
            <person name="Heeb S."/>
            <person name="Jafra S."/>
        </authorList>
    </citation>
    <scope>NUCLEOTIDE SEQUENCE [LARGE SCALE GENOMIC DNA]</scope>
    <source>
        <strain evidence="2 3">P482</strain>
    </source>
</reference>
<dbReference type="EMBL" id="CP071706">
    <property type="protein sequence ID" value="KDN99510.1"/>
    <property type="molecule type" value="Genomic_DNA"/>
</dbReference>
<keyword evidence="1" id="KW-0812">Transmembrane</keyword>
<evidence type="ECO:0000256" key="1">
    <source>
        <dbReference type="SAM" id="Phobius"/>
    </source>
</evidence>
<sequence>MSSETTSGVNDHPQFFVVSPKKLAIMSFFTFGLYWWFCFHRSWVLYRKVTGEPVLPLVRALFPIIFLYPLMRRIDARIRQSRLEYRWSPLVLTLLYLIGVGPLLLLDQGAWEHFFHIATMLLLTSHGVFIWVIVRIQCAINFSEGDEQGLANARLSLINWIWMLWGLLFWPSLVLLAVGSLMIGFY</sequence>
<feature type="transmembrane region" description="Helical" evidence="1">
    <location>
        <begin position="83"/>
        <end position="105"/>
    </location>
</feature>
<keyword evidence="3" id="KW-1185">Reference proteome</keyword>
<feature type="transmembrane region" description="Helical" evidence="1">
    <location>
        <begin position="117"/>
        <end position="136"/>
    </location>
</feature>
<keyword evidence="1" id="KW-0472">Membrane</keyword>
<dbReference type="RefSeq" id="WP_051636763.1">
    <property type="nucleotide sequence ID" value="NZ_CATKPL010000055.1"/>
</dbReference>
<keyword evidence="1" id="KW-1133">Transmembrane helix</keyword>
<proteinExistence type="predicted"/>
<feature type="transmembrane region" description="Helical" evidence="1">
    <location>
        <begin position="157"/>
        <end position="183"/>
    </location>
</feature>
<name>A0AAP0SGE4_9PSED</name>